<dbReference type="GO" id="GO:0016788">
    <property type="term" value="F:hydrolase activity, acting on ester bonds"/>
    <property type="evidence" value="ECO:0007669"/>
    <property type="project" value="InterPro"/>
</dbReference>
<keyword evidence="2" id="KW-1185">Reference proteome</keyword>
<evidence type="ECO:0000313" key="1">
    <source>
        <dbReference type="EMBL" id="WFD19922.1"/>
    </source>
</evidence>
<dbReference type="PANTHER" id="PTHR47345:SF1">
    <property type="entry name" value="CUT9-INTERACTING PROTEIN SCN1"/>
    <property type="match status" value="1"/>
</dbReference>
<dbReference type="AlphaFoldDB" id="A0AAF0EC43"/>
<dbReference type="Gene3D" id="3.20.20.140">
    <property type="entry name" value="Metal-dependent hydrolases"/>
    <property type="match status" value="1"/>
</dbReference>
<dbReference type="SUPFAM" id="SSF51556">
    <property type="entry name" value="Metallo-dependent hydrolases"/>
    <property type="match status" value="1"/>
</dbReference>
<name>A0AAF0EC43_9BASI</name>
<dbReference type="Proteomes" id="UP001220961">
    <property type="component" value="Chromosome 4"/>
</dbReference>
<evidence type="ECO:0000313" key="2">
    <source>
        <dbReference type="Proteomes" id="UP001220961"/>
    </source>
</evidence>
<organism evidence="1 2">
    <name type="scientific">Malassezia caprae</name>
    <dbReference type="NCBI Taxonomy" id="1381934"/>
    <lineage>
        <taxon>Eukaryota</taxon>
        <taxon>Fungi</taxon>
        <taxon>Dikarya</taxon>
        <taxon>Basidiomycota</taxon>
        <taxon>Ustilaginomycotina</taxon>
        <taxon>Malasseziomycetes</taxon>
        <taxon>Malasseziales</taxon>
        <taxon>Malasseziaceae</taxon>
        <taxon>Malassezia</taxon>
    </lineage>
</organism>
<gene>
    <name evidence="1" type="primary">scn1</name>
    <name evidence="1" type="ORF">MCAP1_002164</name>
</gene>
<sequence>MLVDAHCHPTEEVRAGRDEDEWVEAAGEVPLDMLCLMSTDTWDQRLVARAAAAWPHKVVPAFGFHPWCVHTLSLEHPPPPAHEHYEALLGPDAAELVPHLPPPVSLTDALAQLEAYLVAHPHALVGEVGLDRSFRIPMPHTTPRRLSRCQTPLAHQLAVLRAQLALASRYGRSVSMHSVRAAGPTLDMLADMAAHVPGFSAIGVLLHSCTLSVPSLAQVQRAHANVFVSFSTAIQTQHTTELMRASDPMRVLCESDYHAWAELAPRTADAIEAYGAACGAGTEELRARLASNFHRYYHYVETKS</sequence>
<dbReference type="InterPro" id="IPR032466">
    <property type="entry name" value="Metal_Hydrolase"/>
</dbReference>
<proteinExistence type="predicted"/>
<dbReference type="PANTHER" id="PTHR47345">
    <property type="entry name" value="CUT9-INTERACTING PROTEIN SCN1"/>
    <property type="match status" value="1"/>
</dbReference>
<dbReference type="EMBL" id="CP119911">
    <property type="protein sequence ID" value="WFD19922.1"/>
    <property type="molecule type" value="Genomic_DNA"/>
</dbReference>
<reference evidence="1" key="1">
    <citation type="submission" date="2023-03" db="EMBL/GenBank/DDBJ databases">
        <title>Mating type loci evolution in Malassezia.</title>
        <authorList>
            <person name="Coelho M.A."/>
        </authorList>
    </citation>
    <scope>NUCLEOTIDE SEQUENCE</scope>
    <source>
        <strain evidence="1">CBS 10434</strain>
    </source>
</reference>
<dbReference type="InterPro" id="IPR001130">
    <property type="entry name" value="TatD-like"/>
</dbReference>
<protein>
    <submittedName>
        <fullName evidence="1">Cut9-interacting protein scn1</fullName>
    </submittedName>
</protein>
<dbReference type="Pfam" id="PF01026">
    <property type="entry name" value="TatD_DNase"/>
    <property type="match status" value="1"/>
</dbReference>
<dbReference type="InterPro" id="IPR053044">
    <property type="entry name" value="Metallo-hydrolase/TatD-type"/>
</dbReference>
<accession>A0AAF0EC43</accession>